<evidence type="ECO:0000256" key="1">
    <source>
        <dbReference type="ARBA" id="ARBA00004496"/>
    </source>
</evidence>
<comment type="similarity">
    <text evidence="2 5">Belongs to the RecX family.</text>
</comment>
<evidence type="ECO:0000256" key="4">
    <source>
        <dbReference type="ARBA" id="ARBA00022490"/>
    </source>
</evidence>
<dbReference type="InterPro" id="IPR053924">
    <property type="entry name" value="RecX_HTH_2nd"/>
</dbReference>
<evidence type="ECO:0000259" key="7">
    <source>
        <dbReference type="Pfam" id="PF21981"/>
    </source>
</evidence>
<evidence type="ECO:0000256" key="5">
    <source>
        <dbReference type="HAMAP-Rule" id="MF_01114"/>
    </source>
</evidence>
<evidence type="ECO:0000256" key="3">
    <source>
        <dbReference type="ARBA" id="ARBA00018111"/>
    </source>
</evidence>
<dbReference type="EMBL" id="JACSQO010000014">
    <property type="protein sequence ID" value="MBD7946188.1"/>
    <property type="molecule type" value="Genomic_DNA"/>
</dbReference>
<feature type="domain" description="RecX third three-helical" evidence="7">
    <location>
        <begin position="211"/>
        <end position="257"/>
    </location>
</feature>
<dbReference type="RefSeq" id="WP_191697916.1">
    <property type="nucleotide sequence ID" value="NZ_JACSQO010000014.1"/>
</dbReference>
<accession>A0ABR8REI4</accession>
<comment type="subcellular location">
    <subcellularLocation>
        <location evidence="1 5">Cytoplasm</location>
    </subcellularLocation>
</comment>
<dbReference type="PANTHER" id="PTHR33602:SF1">
    <property type="entry name" value="REGULATORY PROTEIN RECX FAMILY PROTEIN"/>
    <property type="match status" value="1"/>
</dbReference>
<dbReference type="Gene3D" id="1.10.10.10">
    <property type="entry name" value="Winged helix-like DNA-binding domain superfamily/Winged helix DNA-binding domain"/>
    <property type="match status" value="4"/>
</dbReference>
<evidence type="ECO:0000259" key="8">
    <source>
        <dbReference type="Pfam" id="PF21982"/>
    </source>
</evidence>
<dbReference type="Pfam" id="PF02631">
    <property type="entry name" value="RecX_HTH2"/>
    <property type="match status" value="1"/>
</dbReference>
<evidence type="ECO:0000313" key="10">
    <source>
        <dbReference type="Proteomes" id="UP000640786"/>
    </source>
</evidence>
<feature type="domain" description="RecX first three-helical" evidence="8">
    <location>
        <begin position="62"/>
        <end position="101"/>
    </location>
</feature>
<dbReference type="Pfam" id="PF21982">
    <property type="entry name" value="RecX_HTH1"/>
    <property type="match status" value="1"/>
</dbReference>
<name>A0ABR8REI4_9BACI</name>
<dbReference type="Proteomes" id="UP000640786">
    <property type="component" value="Unassembled WGS sequence"/>
</dbReference>
<evidence type="ECO:0000259" key="6">
    <source>
        <dbReference type="Pfam" id="PF02631"/>
    </source>
</evidence>
<comment type="caution">
    <text evidence="9">The sequence shown here is derived from an EMBL/GenBank/DDBJ whole genome shotgun (WGS) entry which is preliminary data.</text>
</comment>
<dbReference type="InterPro" id="IPR003783">
    <property type="entry name" value="Regulatory_RecX"/>
</dbReference>
<evidence type="ECO:0000313" key="9">
    <source>
        <dbReference type="EMBL" id="MBD7946188.1"/>
    </source>
</evidence>
<dbReference type="Pfam" id="PF21981">
    <property type="entry name" value="RecX_HTH3"/>
    <property type="match status" value="2"/>
</dbReference>
<proteinExistence type="inferred from homology"/>
<keyword evidence="10" id="KW-1185">Reference proteome</keyword>
<evidence type="ECO:0000256" key="2">
    <source>
        <dbReference type="ARBA" id="ARBA00009695"/>
    </source>
</evidence>
<feature type="domain" description="RecX second three-helical" evidence="6">
    <location>
        <begin position="108"/>
        <end position="149"/>
    </location>
</feature>
<keyword evidence="4 5" id="KW-0963">Cytoplasm</keyword>
<dbReference type="InterPro" id="IPR053925">
    <property type="entry name" value="RecX_HTH_3rd"/>
</dbReference>
<dbReference type="NCBIfam" id="NF010733">
    <property type="entry name" value="PRK14135.1"/>
    <property type="match status" value="1"/>
</dbReference>
<sequence length="271" mass="31855">MPIITKIGRQKKNNERYNLYLDEKYAFSVDEAVLIKYQLTKGKVIEAFTLDEIVFDDEVRKAYNKAINYLSYRMRSEHEVKQKLLHSEFGEAVVLEAIRKLYEHGFLNDESFTKALVETQKNSSKKGPAAIRQELKKKGIEKELQEEVLATYSEEEQVSIAKKLTEKIINQNQNKTPRQIKQKVQENLQRKGYNFSIISQAIDSFELEKKDEEWLDIIATQGEKIWRKYSSKYSGFDLKQRVKQALYLKGFPAEHIDLYIEKKELEALDEQ</sequence>
<reference evidence="9 10" key="1">
    <citation type="submission" date="2020-08" db="EMBL/GenBank/DDBJ databases">
        <title>A Genomic Blueprint of the Chicken Gut Microbiome.</title>
        <authorList>
            <person name="Gilroy R."/>
            <person name="Ravi A."/>
            <person name="Getino M."/>
            <person name="Pursley I."/>
            <person name="Horton D.L."/>
            <person name="Alikhan N.-F."/>
            <person name="Baker D."/>
            <person name="Gharbi K."/>
            <person name="Hall N."/>
            <person name="Watson M."/>
            <person name="Adriaenssens E.M."/>
            <person name="Foster-Nyarko E."/>
            <person name="Jarju S."/>
            <person name="Secka A."/>
            <person name="Antonio M."/>
            <person name="Oren A."/>
            <person name="Chaudhuri R."/>
            <person name="La Ragione R.M."/>
            <person name="Hildebrand F."/>
            <person name="Pallen M.J."/>
        </authorList>
    </citation>
    <scope>NUCLEOTIDE SEQUENCE [LARGE SCALE GENOMIC DNA]</scope>
    <source>
        <strain evidence="9 10">Sa2BUA9</strain>
    </source>
</reference>
<organism evidence="9 10">
    <name type="scientific">Psychrobacillus faecigallinarum</name>
    <dbReference type="NCBI Taxonomy" id="2762235"/>
    <lineage>
        <taxon>Bacteria</taxon>
        <taxon>Bacillati</taxon>
        <taxon>Bacillota</taxon>
        <taxon>Bacilli</taxon>
        <taxon>Bacillales</taxon>
        <taxon>Bacillaceae</taxon>
        <taxon>Psychrobacillus</taxon>
    </lineage>
</organism>
<gene>
    <name evidence="5 9" type="primary">recX</name>
    <name evidence="9" type="ORF">H9650_18975</name>
</gene>
<dbReference type="HAMAP" id="MF_01114">
    <property type="entry name" value="RecX"/>
    <property type="match status" value="1"/>
</dbReference>
<feature type="domain" description="RecX third three-helical" evidence="7">
    <location>
        <begin position="155"/>
        <end position="202"/>
    </location>
</feature>
<protein>
    <recommendedName>
        <fullName evidence="3 5">Regulatory protein RecX</fullName>
    </recommendedName>
</protein>
<dbReference type="InterPro" id="IPR036388">
    <property type="entry name" value="WH-like_DNA-bd_sf"/>
</dbReference>
<dbReference type="InterPro" id="IPR053926">
    <property type="entry name" value="RecX_HTH_1st"/>
</dbReference>
<comment type="function">
    <text evidence="5">Modulates RecA activity.</text>
</comment>
<dbReference type="PANTHER" id="PTHR33602">
    <property type="entry name" value="REGULATORY PROTEIN RECX FAMILY PROTEIN"/>
    <property type="match status" value="1"/>
</dbReference>